<keyword evidence="2" id="KW-1185">Reference proteome</keyword>
<proteinExistence type="predicted"/>
<reference evidence="1 2" key="1">
    <citation type="journal article" date="2019" name="PLoS Biol.">
        <title>Sex chromosomes control vertical transmission of feminizing Wolbachia symbionts in an isopod.</title>
        <authorList>
            <person name="Becking T."/>
            <person name="Chebbi M.A."/>
            <person name="Giraud I."/>
            <person name="Moumen B."/>
            <person name="Laverre T."/>
            <person name="Caubet Y."/>
            <person name="Peccoud J."/>
            <person name="Gilbert C."/>
            <person name="Cordaux R."/>
        </authorList>
    </citation>
    <scope>NUCLEOTIDE SEQUENCE [LARGE SCALE GENOMIC DNA]</scope>
    <source>
        <strain evidence="1">ANa2</strain>
        <tissue evidence="1">Whole body excluding digestive tract and cuticle</tissue>
    </source>
</reference>
<dbReference type="OrthoDB" id="6416965at2759"/>
<sequence>MYLEKEGPLPLLRFRSQKKRIEGHCIEYSDVLRELRGRVTLDMWKLSRKSFTFRPFCFQWKKIIILYVILNGFNMYGFDMHEFDMYGFDMYGFDMCGFDIYEFDMYGFDMYGFNMYGFDMHEFDMYGFDMYGFDMYGFDIYGFDMYGFDILP</sequence>
<dbReference type="EMBL" id="SEYY01005052">
    <property type="protein sequence ID" value="KAB7503510.1"/>
    <property type="molecule type" value="Genomic_DNA"/>
</dbReference>
<dbReference type="AlphaFoldDB" id="A0A5N5TEZ4"/>
<evidence type="ECO:0000313" key="1">
    <source>
        <dbReference type="EMBL" id="KAB7503510.1"/>
    </source>
</evidence>
<dbReference type="SUPFAM" id="SSF141571">
    <property type="entry name" value="Pentapeptide repeat-like"/>
    <property type="match status" value="1"/>
</dbReference>
<accession>A0A5N5TEZ4</accession>
<comment type="caution">
    <text evidence="1">The sequence shown here is derived from an EMBL/GenBank/DDBJ whole genome shotgun (WGS) entry which is preliminary data.</text>
</comment>
<name>A0A5N5TEZ4_9CRUS</name>
<organism evidence="1 2">
    <name type="scientific">Armadillidium nasatum</name>
    <dbReference type="NCBI Taxonomy" id="96803"/>
    <lineage>
        <taxon>Eukaryota</taxon>
        <taxon>Metazoa</taxon>
        <taxon>Ecdysozoa</taxon>
        <taxon>Arthropoda</taxon>
        <taxon>Crustacea</taxon>
        <taxon>Multicrustacea</taxon>
        <taxon>Malacostraca</taxon>
        <taxon>Eumalacostraca</taxon>
        <taxon>Peracarida</taxon>
        <taxon>Isopoda</taxon>
        <taxon>Oniscidea</taxon>
        <taxon>Crinocheta</taxon>
        <taxon>Armadillidiidae</taxon>
        <taxon>Armadillidium</taxon>
    </lineage>
</organism>
<gene>
    <name evidence="1" type="primary">EGGS</name>
    <name evidence="1" type="ORF">Anas_12977</name>
</gene>
<protein>
    <submittedName>
        <fullName evidence="1">Putative eggshell protein</fullName>
    </submittedName>
</protein>
<evidence type="ECO:0000313" key="2">
    <source>
        <dbReference type="Proteomes" id="UP000326759"/>
    </source>
</evidence>
<dbReference type="Proteomes" id="UP000326759">
    <property type="component" value="Unassembled WGS sequence"/>
</dbReference>
<dbReference type="Gene3D" id="2.160.20.80">
    <property type="entry name" value="E3 ubiquitin-protein ligase SopA"/>
    <property type="match status" value="1"/>
</dbReference>